<evidence type="ECO:0000313" key="9">
    <source>
        <dbReference type="Proteomes" id="UP001596105"/>
    </source>
</evidence>
<evidence type="ECO:0000256" key="4">
    <source>
        <dbReference type="PROSITE-ProRule" id="PRU00169"/>
    </source>
</evidence>
<dbReference type="SUPFAM" id="SSF52172">
    <property type="entry name" value="CheY-like"/>
    <property type="match status" value="1"/>
</dbReference>
<dbReference type="PRINTS" id="PR00032">
    <property type="entry name" value="HTHARAC"/>
</dbReference>
<dbReference type="Pfam" id="PF17853">
    <property type="entry name" value="GGDEF_2"/>
    <property type="match status" value="1"/>
</dbReference>
<dbReference type="InterPro" id="IPR018062">
    <property type="entry name" value="HTH_AraC-typ_CS"/>
</dbReference>
<feature type="modified residue" description="4-aspartylphosphate" evidence="4">
    <location>
        <position position="56"/>
    </location>
</feature>
<dbReference type="Pfam" id="PF12833">
    <property type="entry name" value="HTH_18"/>
    <property type="match status" value="1"/>
</dbReference>
<dbReference type="RefSeq" id="WP_209749876.1">
    <property type="nucleotide sequence ID" value="NZ_JBHSMH010000038.1"/>
</dbReference>
<evidence type="ECO:0000313" key="8">
    <source>
        <dbReference type="EMBL" id="MFC5469535.1"/>
    </source>
</evidence>
<dbReference type="CDD" id="cd17536">
    <property type="entry name" value="REC_YesN-like"/>
    <property type="match status" value="1"/>
</dbReference>
<dbReference type="InterPro" id="IPR020449">
    <property type="entry name" value="Tscrpt_reg_AraC-type_HTH"/>
</dbReference>
<keyword evidence="1" id="KW-0805">Transcription regulation</keyword>
<dbReference type="Pfam" id="PF00072">
    <property type="entry name" value="Response_reg"/>
    <property type="match status" value="1"/>
</dbReference>
<protein>
    <submittedName>
        <fullName evidence="8">Helix-turn-helix domain-containing protein</fullName>
    </submittedName>
</protein>
<feature type="domain" description="HTH araC/xylS-type" evidence="6">
    <location>
        <begin position="437"/>
        <end position="535"/>
    </location>
</feature>
<name>A0ABW0LUI8_9BACL</name>
<evidence type="ECO:0000256" key="5">
    <source>
        <dbReference type="SAM" id="MobiDB-lite"/>
    </source>
</evidence>
<evidence type="ECO:0000256" key="3">
    <source>
        <dbReference type="ARBA" id="ARBA00023163"/>
    </source>
</evidence>
<evidence type="ECO:0000259" key="6">
    <source>
        <dbReference type="PROSITE" id="PS01124"/>
    </source>
</evidence>
<feature type="domain" description="Response regulatory" evidence="7">
    <location>
        <begin position="4"/>
        <end position="122"/>
    </location>
</feature>
<keyword evidence="4" id="KW-0597">Phosphoprotein</keyword>
<dbReference type="PROSITE" id="PS01124">
    <property type="entry name" value="HTH_ARAC_FAMILY_2"/>
    <property type="match status" value="1"/>
</dbReference>
<dbReference type="Proteomes" id="UP001596105">
    <property type="component" value="Unassembled WGS sequence"/>
</dbReference>
<dbReference type="SMART" id="SM00448">
    <property type="entry name" value="REC"/>
    <property type="match status" value="1"/>
</dbReference>
<sequence length="544" mass="60665">MTYKALIVDDEPIIRYGLASTVNWRGAGVELAGEAGNGETALGMVTEREIDILITDIKMPKMDGLELIRLAKLHRPHLKAIIISSYSDFDYARQAVQLGVVVDYLLKPTMEPEDVTRLLVDCRRKLDEELSLEEKSVLYSKEEVRRRRHGFEMEIHRALNGQAADLIRNEGEFPGPYVLSVWRTEESGRGIERYAEMLAALLPDSAVCAMEDRELALLLPDRTQGGAAATAASLVREAQLALRNDAAGMRFTVGVSPPFHRLDRLQDAYAWAESAFTLAFFGGLGECYDGEIRRRNEDGTVGLPGSPQAAARESEAREQSAVLRDRFSRKLADSDDAACERTLQQLFELWRSRAVAPGEIRKQAGDVLLRIASGQLYLKAEEKLELLMEENERIRQAGVLDDVLAIVLAGYQGGKGISGSFAMPAASDDTGGAYAIQTALGYIHEHYRSELSLQEVADSVHMSRNYFSELFKRRTGLNFIDYVIRLRIHYARHLLETTTLKVYDIGIHSGFNSSKHFLKMFKRESGSTPAEYRSRSQHGEGGAT</sequence>
<comment type="caution">
    <text evidence="8">The sequence shown here is derived from an EMBL/GenBank/DDBJ whole genome shotgun (WGS) entry which is preliminary data.</text>
</comment>
<keyword evidence="9" id="KW-1185">Reference proteome</keyword>
<dbReference type="Gene3D" id="3.40.50.2300">
    <property type="match status" value="1"/>
</dbReference>
<feature type="region of interest" description="Disordered" evidence="5">
    <location>
        <begin position="296"/>
        <end position="315"/>
    </location>
</feature>
<dbReference type="Gene3D" id="1.10.10.60">
    <property type="entry name" value="Homeodomain-like"/>
    <property type="match status" value="2"/>
</dbReference>
<dbReference type="PROSITE" id="PS50110">
    <property type="entry name" value="RESPONSE_REGULATORY"/>
    <property type="match status" value="1"/>
</dbReference>
<proteinExistence type="predicted"/>
<dbReference type="InterPro" id="IPR041522">
    <property type="entry name" value="CdaR_GGDEF"/>
</dbReference>
<dbReference type="SUPFAM" id="SSF46689">
    <property type="entry name" value="Homeodomain-like"/>
    <property type="match status" value="2"/>
</dbReference>
<dbReference type="SMART" id="SM00342">
    <property type="entry name" value="HTH_ARAC"/>
    <property type="match status" value="1"/>
</dbReference>
<keyword evidence="2" id="KW-0238">DNA-binding</keyword>
<dbReference type="InterPro" id="IPR009057">
    <property type="entry name" value="Homeodomain-like_sf"/>
</dbReference>
<evidence type="ECO:0000259" key="7">
    <source>
        <dbReference type="PROSITE" id="PS50110"/>
    </source>
</evidence>
<dbReference type="EMBL" id="JBHSMH010000038">
    <property type="protein sequence ID" value="MFC5469535.1"/>
    <property type="molecule type" value="Genomic_DNA"/>
</dbReference>
<evidence type="ECO:0000256" key="1">
    <source>
        <dbReference type="ARBA" id="ARBA00023015"/>
    </source>
</evidence>
<dbReference type="InterPro" id="IPR011006">
    <property type="entry name" value="CheY-like_superfamily"/>
</dbReference>
<dbReference type="PANTHER" id="PTHR43280:SF2">
    <property type="entry name" value="HTH-TYPE TRANSCRIPTIONAL REGULATOR EXSA"/>
    <property type="match status" value="1"/>
</dbReference>
<evidence type="ECO:0000256" key="2">
    <source>
        <dbReference type="ARBA" id="ARBA00023125"/>
    </source>
</evidence>
<dbReference type="InterPro" id="IPR001789">
    <property type="entry name" value="Sig_transdc_resp-reg_receiver"/>
</dbReference>
<keyword evidence="3" id="KW-0804">Transcription</keyword>
<dbReference type="InterPro" id="IPR018060">
    <property type="entry name" value="HTH_AraC"/>
</dbReference>
<dbReference type="PROSITE" id="PS00041">
    <property type="entry name" value="HTH_ARAC_FAMILY_1"/>
    <property type="match status" value="1"/>
</dbReference>
<accession>A0ABW0LUI8</accession>
<gene>
    <name evidence="8" type="ORF">ACFPPD_12450</name>
</gene>
<reference evidence="9" key="1">
    <citation type="journal article" date="2019" name="Int. J. Syst. Evol. Microbiol.">
        <title>The Global Catalogue of Microorganisms (GCM) 10K type strain sequencing project: providing services to taxonomists for standard genome sequencing and annotation.</title>
        <authorList>
            <consortium name="The Broad Institute Genomics Platform"/>
            <consortium name="The Broad Institute Genome Sequencing Center for Infectious Disease"/>
            <person name="Wu L."/>
            <person name="Ma J."/>
        </authorList>
    </citation>
    <scope>NUCLEOTIDE SEQUENCE [LARGE SCALE GENOMIC DNA]</scope>
    <source>
        <strain evidence="9">CCUG 57113</strain>
    </source>
</reference>
<organism evidence="8 9">
    <name type="scientific">Cohnella suwonensis</name>
    <dbReference type="NCBI Taxonomy" id="696072"/>
    <lineage>
        <taxon>Bacteria</taxon>
        <taxon>Bacillati</taxon>
        <taxon>Bacillota</taxon>
        <taxon>Bacilli</taxon>
        <taxon>Bacillales</taxon>
        <taxon>Paenibacillaceae</taxon>
        <taxon>Cohnella</taxon>
    </lineage>
</organism>
<dbReference type="PANTHER" id="PTHR43280">
    <property type="entry name" value="ARAC-FAMILY TRANSCRIPTIONAL REGULATOR"/>
    <property type="match status" value="1"/>
</dbReference>